<sequence length="554" mass="61310">MPGEALLPGHKARSSTAAAVAGWMLLAAITLLLLALLPHEEVASTTQALITVGMIGLWRWGWAAIHYIRAMIYRRRVFPRLRAAAEHAPLPPMLYVVVTSYRISPEMNAAVYGRLFDEALRTGLRCCVVACITDLADAEVLHRAFERRRAHLAEGSALHLLPQAGTGKRGALVDAINLIQQLGPPPHAQLLLMDGDTLIEPGQLEKTCRFLAAFPDVGAVTTDNRPLVQGSVPVREWYRLRMAQRDQNMCSMALSRRLLVLTGRFSLYRMEAVASPAFALAIGNDGINHWRLGFIRMVTGDDKSTWFALLKTRWRMLYIPDVAVGCAEELPPGGWFRATTALMLRWYGNTTRNNGRALALGPRHLGWFFWLSVLDQRISPWTSLAGPAVMLTAALLHGTAFIILYILWVLMTRSAITLLNWFGTGRFHPIFPLLLYYNQIVGSLVKIFVLHHPDRQRWNRQGLAAVGGQGLAARLSSGFFALSLMGFMLLVIVTAHQLDPELEHGAPVGLPAVLDTRPREEHSLRLPCSTDRLTPCSVMTPPPPVSAPGPRPRG</sequence>
<feature type="transmembrane region" description="Helical" evidence="7">
    <location>
        <begin position="384"/>
        <end position="410"/>
    </location>
</feature>
<dbReference type="Proteomes" id="UP001305521">
    <property type="component" value="Chromosome"/>
</dbReference>
<keyword evidence="2" id="KW-1003">Cell membrane</keyword>
<dbReference type="SUPFAM" id="SSF53448">
    <property type="entry name" value="Nucleotide-diphospho-sugar transferases"/>
    <property type="match status" value="1"/>
</dbReference>
<evidence type="ECO:0000256" key="2">
    <source>
        <dbReference type="ARBA" id="ARBA00022475"/>
    </source>
</evidence>
<evidence type="ECO:0000256" key="6">
    <source>
        <dbReference type="SAM" id="MobiDB-lite"/>
    </source>
</evidence>
<feature type="compositionally biased region" description="Pro residues" evidence="6">
    <location>
        <begin position="540"/>
        <end position="554"/>
    </location>
</feature>
<feature type="transmembrane region" description="Helical" evidence="7">
    <location>
        <begin position="430"/>
        <end position="450"/>
    </location>
</feature>
<comment type="subcellular location">
    <subcellularLocation>
        <location evidence="1">Cell membrane</location>
    </subcellularLocation>
</comment>
<evidence type="ECO:0000256" key="1">
    <source>
        <dbReference type="ARBA" id="ARBA00004236"/>
    </source>
</evidence>
<name>A0ABZ0PM27_9PROT</name>
<protein>
    <submittedName>
        <fullName evidence="8">Glycosyltransferase</fullName>
        <ecNumber evidence="8">2.4.-.-</ecNumber>
    </submittedName>
</protein>
<keyword evidence="3 8" id="KW-0328">Glycosyltransferase</keyword>
<evidence type="ECO:0000256" key="3">
    <source>
        <dbReference type="ARBA" id="ARBA00022676"/>
    </source>
</evidence>
<feature type="region of interest" description="Disordered" evidence="6">
    <location>
        <begin position="533"/>
        <end position="554"/>
    </location>
</feature>
<feature type="transmembrane region" description="Helical" evidence="7">
    <location>
        <begin position="16"/>
        <end position="36"/>
    </location>
</feature>
<evidence type="ECO:0000256" key="7">
    <source>
        <dbReference type="SAM" id="Phobius"/>
    </source>
</evidence>
<dbReference type="PANTHER" id="PTHR22913">
    <property type="entry name" value="HYALURONAN SYNTHASE"/>
    <property type="match status" value="1"/>
</dbReference>
<gene>
    <name evidence="8" type="ORF">R9Z33_06985</name>
</gene>
<dbReference type="RefSeq" id="WP_318650584.1">
    <property type="nucleotide sequence ID" value="NZ_CP137852.1"/>
</dbReference>
<keyword evidence="7" id="KW-0812">Transmembrane</keyword>
<dbReference type="EMBL" id="CP137852">
    <property type="protein sequence ID" value="WPB86615.1"/>
    <property type="molecule type" value="Genomic_DNA"/>
</dbReference>
<dbReference type="Pfam" id="PF13641">
    <property type="entry name" value="Glyco_tranf_2_3"/>
    <property type="match status" value="1"/>
</dbReference>
<keyword evidence="5 7" id="KW-0472">Membrane</keyword>
<dbReference type="PANTHER" id="PTHR22913:SF12">
    <property type="entry name" value="MANNURONAN SYNTHASE"/>
    <property type="match status" value="1"/>
</dbReference>
<feature type="transmembrane region" description="Helical" evidence="7">
    <location>
        <begin position="48"/>
        <end position="68"/>
    </location>
</feature>
<dbReference type="InterPro" id="IPR029044">
    <property type="entry name" value="Nucleotide-diphossugar_trans"/>
</dbReference>
<feature type="transmembrane region" description="Helical" evidence="7">
    <location>
        <begin position="471"/>
        <end position="493"/>
    </location>
</feature>
<keyword evidence="7" id="KW-1133">Transmembrane helix</keyword>
<keyword evidence="9" id="KW-1185">Reference proteome</keyword>
<dbReference type="GO" id="GO:0016757">
    <property type="term" value="F:glycosyltransferase activity"/>
    <property type="evidence" value="ECO:0007669"/>
    <property type="project" value="UniProtKB-KW"/>
</dbReference>
<evidence type="ECO:0000313" key="9">
    <source>
        <dbReference type="Proteomes" id="UP001305521"/>
    </source>
</evidence>
<proteinExistence type="predicted"/>
<evidence type="ECO:0000313" key="8">
    <source>
        <dbReference type="EMBL" id="WPB86615.1"/>
    </source>
</evidence>
<dbReference type="EC" id="2.4.-.-" evidence="8"/>
<accession>A0ABZ0PM27</accession>
<keyword evidence="4 8" id="KW-0808">Transferase</keyword>
<reference evidence="8 9" key="1">
    <citation type="submission" date="2023-11" db="EMBL/GenBank/DDBJ databases">
        <title>Arctic aerobic anoxygenic photoheterotroph Sediminicoccus rosea KRV36 adapts its photosynthesis to long days of polar summer.</title>
        <authorList>
            <person name="Tomasch J."/>
            <person name="Kopejtka K."/>
            <person name="Bily T."/>
            <person name="Gardiner A.T."/>
            <person name="Gardian Z."/>
            <person name="Shivaramu S."/>
            <person name="Koblizek M."/>
            <person name="Engelhardt F."/>
            <person name="Kaftan D."/>
        </authorList>
    </citation>
    <scope>NUCLEOTIDE SEQUENCE [LARGE SCALE GENOMIC DNA]</scope>
    <source>
        <strain evidence="8 9">R-30</strain>
    </source>
</reference>
<evidence type="ECO:0000256" key="5">
    <source>
        <dbReference type="ARBA" id="ARBA00023136"/>
    </source>
</evidence>
<organism evidence="8 9">
    <name type="scientific">Sediminicoccus rosea</name>
    <dbReference type="NCBI Taxonomy" id="1225128"/>
    <lineage>
        <taxon>Bacteria</taxon>
        <taxon>Pseudomonadati</taxon>
        <taxon>Pseudomonadota</taxon>
        <taxon>Alphaproteobacteria</taxon>
        <taxon>Acetobacterales</taxon>
        <taxon>Roseomonadaceae</taxon>
        <taxon>Sediminicoccus</taxon>
    </lineage>
</organism>
<evidence type="ECO:0000256" key="4">
    <source>
        <dbReference type="ARBA" id="ARBA00022679"/>
    </source>
</evidence>
<dbReference type="Gene3D" id="3.90.550.10">
    <property type="entry name" value="Spore Coat Polysaccharide Biosynthesis Protein SpsA, Chain A"/>
    <property type="match status" value="1"/>
</dbReference>